<dbReference type="AlphaFoldDB" id="A0A4Z0Y809"/>
<reference evidence="2 3" key="1">
    <citation type="submission" date="2019-03" db="EMBL/GenBank/DDBJ databases">
        <title>Draft genome sequence of Xylaria hypoxylon DSM 108379, a ubiquitous saprotrophic-parasitic fungi on hardwood.</title>
        <authorList>
            <person name="Buettner E."/>
            <person name="Leonhardt S."/>
            <person name="Gebauer A.M."/>
            <person name="Liers C."/>
            <person name="Hofrichter M."/>
            <person name="Kellner H."/>
        </authorList>
    </citation>
    <scope>NUCLEOTIDE SEQUENCE [LARGE SCALE GENOMIC DNA]</scope>
    <source>
        <strain evidence="2 3">DSM 108379</strain>
    </source>
</reference>
<dbReference type="EMBL" id="SKBN01000251">
    <property type="protein sequence ID" value="TGJ79954.1"/>
    <property type="molecule type" value="Genomic_DNA"/>
</dbReference>
<proteinExistence type="predicted"/>
<gene>
    <name evidence="2" type="ORF">E0Z10_g8797</name>
</gene>
<keyword evidence="3" id="KW-1185">Reference proteome</keyword>
<sequence length="374" mass="42305">MNHVPQPPDPDRPGCPYIPGFAMQVTEHHPPAPFGQGGYGVPKHRYEISDSRLGTTPQTQHVLADPPQETEWPSNTPPRSAVLTITNTISIGEAHGAQLVACHLLSDQEEPYAVVAKIYDALYYPSHDHGNTPRNPVRDADCDYSREALAYRHLETTKRSQKPGFAPKYYGSWTFGLTLTAQGNVHKRPIRLILIERLAGSSIRDLCTHESPDPDVANNAYHLNEAYRLDILANILEGRVKQLYSGLDQNDLAPRNVMLVPSPQETMLPGPEPRAVLIDYSISIVYEFTKYGRNPFHHLIRPQNPAERYWSSPPLDLQGWVPSEWFYQDQRSYQEWLLTRFGGSNAINFAPIKEKLVFKDEEPDPETHPGRLSF</sequence>
<evidence type="ECO:0000256" key="1">
    <source>
        <dbReference type="SAM" id="MobiDB-lite"/>
    </source>
</evidence>
<name>A0A4Z0Y809_9PEZI</name>
<accession>A0A4Z0Y809</accession>
<comment type="caution">
    <text evidence="2">The sequence shown here is derived from an EMBL/GenBank/DDBJ whole genome shotgun (WGS) entry which is preliminary data.</text>
</comment>
<dbReference type="OrthoDB" id="4267316at2759"/>
<evidence type="ECO:0000313" key="3">
    <source>
        <dbReference type="Proteomes" id="UP000297716"/>
    </source>
</evidence>
<evidence type="ECO:0000313" key="2">
    <source>
        <dbReference type="EMBL" id="TGJ79954.1"/>
    </source>
</evidence>
<evidence type="ECO:0008006" key="4">
    <source>
        <dbReference type="Google" id="ProtNLM"/>
    </source>
</evidence>
<organism evidence="2 3">
    <name type="scientific">Xylaria hypoxylon</name>
    <dbReference type="NCBI Taxonomy" id="37992"/>
    <lineage>
        <taxon>Eukaryota</taxon>
        <taxon>Fungi</taxon>
        <taxon>Dikarya</taxon>
        <taxon>Ascomycota</taxon>
        <taxon>Pezizomycotina</taxon>
        <taxon>Sordariomycetes</taxon>
        <taxon>Xylariomycetidae</taxon>
        <taxon>Xylariales</taxon>
        <taxon>Xylariaceae</taxon>
        <taxon>Xylaria</taxon>
    </lineage>
</organism>
<protein>
    <recommendedName>
        <fullName evidence="4">Protein kinase domain-containing protein</fullName>
    </recommendedName>
</protein>
<dbReference type="Proteomes" id="UP000297716">
    <property type="component" value="Unassembled WGS sequence"/>
</dbReference>
<feature type="region of interest" description="Disordered" evidence="1">
    <location>
        <begin position="57"/>
        <end position="79"/>
    </location>
</feature>